<organism evidence="9 10">
    <name type="scientific">Syntrophomonas wolfei subsp. wolfei (strain DSM 2245B / Goettingen)</name>
    <dbReference type="NCBI Taxonomy" id="335541"/>
    <lineage>
        <taxon>Bacteria</taxon>
        <taxon>Bacillati</taxon>
        <taxon>Bacillota</taxon>
        <taxon>Clostridia</taxon>
        <taxon>Eubacteriales</taxon>
        <taxon>Syntrophomonadaceae</taxon>
        <taxon>Syntrophomonas</taxon>
    </lineage>
</organism>
<dbReference type="InterPro" id="IPR010969">
    <property type="entry name" value="Cys_dSase-rel_unknwn_funct"/>
</dbReference>
<evidence type="ECO:0000256" key="5">
    <source>
        <dbReference type="ARBA" id="ARBA00022898"/>
    </source>
</evidence>
<dbReference type="NCBIfam" id="TIGR01977">
    <property type="entry name" value="am_tr_V_EF2568"/>
    <property type="match status" value="1"/>
</dbReference>
<evidence type="ECO:0000256" key="3">
    <source>
        <dbReference type="ARBA" id="ARBA00012239"/>
    </source>
</evidence>
<dbReference type="InterPro" id="IPR015424">
    <property type="entry name" value="PyrdxlP-dep_Trfase"/>
</dbReference>
<evidence type="ECO:0000256" key="7">
    <source>
        <dbReference type="RuleBase" id="RU004504"/>
    </source>
</evidence>
<keyword evidence="10" id="KW-1185">Reference proteome</keyword>
<dbReference type="InterPro" id="IPR000192">
    <property type="entry name" value="Aminotrans_V_dom"/>
</dbReference>
<protein>
    <recommendedName>
        <fullName evidence="3">cysteine desulfurase</fullName>
        <ecNumber evidence="3">2.8.1.7</ecNumber>
    </recommendedName>
</protein>
<dbReference type="EMBL" id="CP000448">
    <property type="protein sequence ID" value="ABI69209.1"/>
    <property type="molecule type" value="Genomic_DNA"/>
</dbReference>
<reference evidence="10" key="1">
    <citation type="journal article" date="2010" name="Environ. Microbiol.">
        <title>The genome of Syntrophomonas wolfei: new insights into syntrophic metabolism and biohydrogen production.</title>
        <authorList>
            <person name="Sieber J.R."/>
            <person name="Sims D.R."/>
            <person name="Han C."/>
            <person name="Kim E."/>
            <person name="Lykidis A."/>
            <person name="Lapidus A.L."/>
            <person name="McDonnald E."/>
            <person name="Rohlin L."/>
            <person name="Culley D.E."/>
            <person name="Gunsalus R."/>
            <person name="McInerney M.J."/>
        </authorList>
    </citation>
    <scope>NUCLEOTIDE SEQUENCE [LARGE SCALE GENOMIC DNA]</scope>
    <source>
        <strain evidence="10">DSM 2245B / Goettingen</strain>
    </source>
</reference>
<dbReference type="eggNOG" id="COG0520">
    <property type="taxonomic scope" value="Bacteria"/>
</dbReference>
<sequence length="382" mass="41411">MKSIYLDNAATSFPKPESVYRAVDFCQRNLGGNPGRGSSREALKAGSLLLDAREALAALFNIQDSAQIAFCSNVTEALNTGLKGILKPGDHIITTSMEHNAVARPLFQMSKEGVEWTAVKCEPDGSLDPEELRRAIKPQTRMICVLHASNLTGTVMPVKTIGQIARENGILFMLDTAQTAGVLRIDVEEFKIDILAFTGHKGLLGPQGTGGIYLRPGIDIKPLKEGGTGSFSEYLEHPDFMPDHLESGTLNTPGIAGLLSGVNFIREIGMENIRKHEQELTQLLIDGLKEIPGISLYGPDDINQRTAVLAFNIAGMDCGELSMTLDYEYGVITRSGLHCAPLAHATLGTIHNGACRFSPGFFNTKEEIEAVIKAVHKLARRN</sequence>
<dbReference type="STRING" id="335541.Swol_1912"/>
<accession>Q0AVP5</accession>
<feature type="domain" description="Aminotransferase class V" evidence="8">
    <location>
        <begin position="4"/>
        <end position="371"/>
    </location>
</feature>
<evidence type="ECO:0000256" key="4">
    <source>
        <dbReference type="ARBA" id="ARBA00022679"/>
    </source>
</evidence>
<evidence type="ECO:0000256" key="2">
    <source>
        <dbReference type="ARBA" id="ARBA00010447"/>
    </source>
</evidence>
<dbReference type="EC" id="2.8.1.7" evidence="3"/>
<keyword evidence="9" id="KW-0456">Lyase</keyword>
<dbReference type="PANTHER" id="PTHR43586">
    <property type="entry name" value="CYSTEINE DESULFURASE"/>
    <property type="match status" value="1"/>
</dbReference>
<dbReference type="InterPro" id="IPR010970">
    <property type="entry name" value="Cys_dSase_SufS"/>
</dbReference>
<dbReference type="InterPro" id="IPR015422">
    <property type="entry name" value="PyrdxlP-dep_Trfase_small"/>
</dbReference>
<evidence type="ECO:0000313" key="10">
    <source>
        <dbReference type="Proteomes" id="UP000001968"/>
    </source>
</evidence>
<evidence type="ECO:0000256" key="1">
    <source>
        <dbReference type="ARBA" id="ARBA00001933"/>
    </source>
</evidence>
<dbReference type="PROSITE" id="PS00595">
    <property type="entry name" value="AA_TRANSFER_CLASS_5"/>
    <property type="match status" value="1"/>
</dbReference>
<dbReference type="GO" id="GO:0016829">
    <property type="term" value="F:lyase activity"/>
    <property type="evidence" value="ECO:0007669"/>
    <property type="project" value="UniProtKB-KW"/>
</dbReference>
<dbReference type="GO" id="GO:0031071">
    <property type="term" value="F:cysteine desulfurase activity"/>
    <property type="evidence" value="ECO:0007669"/>
    <property type="project" value="UniProtKB-EC"/>
</dbReference>
<evidence type="ECO:0000259" key="8">
    <source>
        <dbReference type="Pfam" id="PF00266"/>
    </source>
</evidence>
<dbReference type="OrthoDB" id="9804366at2"/>
<dbReference type="SUPFAM" id="SSF53383">
    <property type="entry name" value="PLP-dependent transferases"/>
    <property type="match status" value="1"/>
</dbReference>
<dbReference type="PIRSF" id="PIRSF005572">
    <property type="entry name" value="NifS"/>
    <property type="match status" value="1"/>
</dbReference>
<gene>
    <name evidence="9" type="ordered locus">Swol_1912</name>
</gene>
<keyword evidence="5" id="KW-0663">Pyridoxal phosphate</keyword>
<comment type="cofactor">
    <cofactor evidence="1 7">
        <name>pyridoxal 5'-phosphate</name>
        <dbReference type="ChEBI" id="CHEBI:597326"/>
    </cofactor>
</comment>
<name>Q0AVP5_SYNWW</name>
<dbReference type="Pfam" id="PF00266">
    <property type="entry name" value="Aminotran_5"/>
    <property type="match status" value="1"/>
</dbReference>
<dbReference type="PANTHER" id="PTHR43586:SF4">
    <property type="entry name" value="ISOPENICILLIN N EPIMERASE"/>
    <property type="match status" value="1"/>
</dbReference>
<dbReference type="CDD" id="cd06453">
    <property type="entry name" value="SufS_like"/>
    <property type="match status" value="1"/>
</dbReference>
<dbReference type="Proteomes" id="UP000001968">
    <property type="component" value="Chromosome"/>
</dbReference>
<dbReference type="HOGENOM" id="CLU_003433_2_4_9"/>
<dbReference type="Gene3D" id="3.40.640.10">
    <property type="entry name" value="Type I PLP-dependent aspartate aminotransferase-like (Major domain)"/>
    <property type="match status" value="1"/>
</dbReference>
<dbReference type="InterPro" id="IPR020578">
    <property type="entry name" value="Aminotrans_V_PyrdxlP_BS"/>
</dbReference>
<dbReference type="GO" id="GO:0030170">
    <property type="term" value="F:pyridoxal phosphate binding"/>
    <property type="evidence" value="ECO:0007669"/>
    <property type="project" value="InterPro"/>
</dbReference>
<dbReference type="InterPro" id="IPR015421">
    <property type="entry name" value="PyrdxlP-dep_Trfase_major"/>
</dbReference>
<dbReference type="Gene3D" id="3.90.1150.10">
    <property type="entry name" value="Aspartate Aminotransferase, domain 1"/>
    <property type="match status" value="1"/>
</dbReference>
<dbReference type="KEGG" id="swo:Swol_1912"/>
<comment type="catalytic activity">
    <reaction evidence="6">
        <text>(sulfur carrier)-H + L-cysteine = (sulfur carrier)-SH + L-alanine</text>
        <dbReference type="Rhea" id="RHEA:43892"/>
        <dbReference type="Rhea" id="RHEA-COMP:14737"/>
        <dbReference type="Rhea" id="RHEA-COMP:14739"/>
        <dbReference type="ChEBI" id="CHEBI:29917"/>
        <dbReference type="ChEBI" id="CHEBI:35235"/>
        <dbReference type="ChEBI" id="CHEBI:57972"/>
        <dbReference type="ChEBI" id="CHEBI:64428"/>
        <dbReference type="EC" id="2.8.1.7"/>
    </reaction>
</comment>
<evidence type="ECO:0000313" key="9">
    <source>
        <dbReference type="EMBL" id="ABI69209.1"/>
    </source>
</evidence>
<dbReference type="GO" id="GO:0006534">
    <property type="term" value="P:cysteine metabolic process"/>
    <property type="evidence" value="ECO:0007669"/>
    <property type="project" value="InterPro"/>
</dbReference>
<keyword evidence="4" id="KW-0808">Transferase</keyword>
<proteinExistence type="inferred from homology"/>
<dbReference type="InterPro" id="IPR016454">
    <property type="entry name" value="Cysteine_dSase"/>
</dbReference>
<dbReference type="RefSeq" id="WP_011641302.1">
    <property type="nucleotide sequence ID" value="NC_008346.1"/>
</dbReference>
<dbReference type="AlphaFoldDB" id="Q0AVP5"/>
<evidence type="ECO:0000256" key="6">
    <source>
        <dbReference type="ARBA" id="ARBA00050776"/>
    </source>
</evidence>
<comment type="similarity">
    <text evidence="2">Belongs to the class-V pyridoxal-phosphate-dependent aminotransferase family. Csd subfamily.</text>
</comment>